<dbReference type="EMBL" id="CH479179">
    <property type="protein sequence ID" value="EDW24859.1"/>
    <property type="molecule type" value="Genomic_DNA"/>
</dbReference>
<evidence type="ECO:0000313" key="6">
    <source>
        <dbReference type="Proteomes" id="UP000008744"/>
    </source>
</evidence>
<dbReference type="OrthoDB" id="1103324at2759"/>
<comment type="similarity">
    <text evidence="2">Belongs to the cytochrome P450 family.</text>
</comment>
<accession>B4G5J3</accession>
<keyword evidence="3" id="KW-0560">Oxidoreductase</keyword>
<proteinExistence type="inferred from homology"/>
<dbReference type="InterPro" id="IPR036396">
    <property type="entry name" value="Cyt_P450_sf"/>
</dbReference>
<comment type="subcellular location">
    <subcellularLocation>
        <location evidence="1">Membrane</location>
    </subcellularLocation>
</comment>
<protein>
    <submittedName>
        <fullName evidence="5">GL24372</fullName>
    </submittedName>
</protein>
<dbReference type="HOGENOM" id="CLU_2335813_0_0_1"/>
<gene>
    <name evidence="5" type="primary">Dper\GL24372</name>
    <name evidence="5" type="ORF">Dper_GL24372</name>
</gene>
<dbReference type="Proteomes" id="UP000008744">
    <property type="component" value="Unassembled WGS sequence"/>
</dbReference>
<evidence type="ECO:0000256" key="3">
    <source>
        <dbReference type="ARBA" id="ARBA00023033"/>
    </source>
</evidence>
<dbReference type="SUPFAM" id="SSF48264">
    <property type="entry name" value="Cytochrome P450"/>
    <property type="match status" value="1"/>
</dbReference>
<dbReference type="GO" id="GO:0005506">
    <property type="term" value="F:iron ion binding"/>
    <property type="evidence" value="ECO:0007669"/>
    <property type="project" value="InterPro"/>
</dbReference>
<keyword evidence="4" id="KW-0472">Membrane</keyword>
<dbReference type="Pfam" id="PF00067">
    <property type="entry name" value="p450"/>
    <property type="match status" value="1"/>
</dbReference>
<sequence>MPITRMRESDRMPQQFRLERFLDDQDELCLKLDVSLQFVAGEGLCAGETFARNMLFLMTAPMCQNFNYVQAPDLSENQNGLIITPPDFWVQLENRRCG</sequence>
<organism evidence="6">
    <name type="scientific">Drosophila persimilis</name>
    <name type="common">Fruit fly</name>
    <dbReference type="NCBI Taxonomy" id="7234"/>
    <lineage>
        <taxon>Eukaryota</taxon>
        <taxon>Metazoa</taxon>
        <taxon>Ecdysozoa</taxon>
        <taxon>Arthropoda</taxon>
        <taxon>Hexapoda</taxon>
        <taxon>Insecta</taxon>
        <taxon>Pterygota</taxon>
        <taxon>Neoptera</taxon>
        <taxon>Endopterygota</taxon>
        <taxon>Diptera</taxon>
        <taxon>Brachycera</taxon>
        <taxon>Muscomorpha</taxon>
        <taxon>Ephydroidea</taxon>
        <taxon>Drosophilidae</taxon>
        <taxon>Drosophila</taxon>
        <taxon>Sophophora</taxon>
    </lineage>
</organism>
<dbReference type="InterPro" id="IPR001128">
    <property type="entry name" value="Cyt_P450"/>
</dbReference>
<keyword evidence="3" id="KW-0503">Monooxygenase</keyword>
<dbReference type="STRING" id="7234.B4G5J3"/>
<dbReference type="AlphaFoldDB" id="B4G5J3"/>
<dbReference type="GO" id="GO:0016020">
    <property type="term" value="C:membrane"/>
    <property type="evidence" value="ECO:0007669"/>
    <property type="project" value="UniProtKB-SubCell"/>
</dbReference>
<evidence type="ECO:0000313" key="5">
    <source>
        <dbReference type="EMBL" id="EDW24859.1"/>
    </source>
</evidence>
<name>B4G5J3_DROPE</name>
<evidence type="ECO:0000256" key="2">
    <source>
        <dbReference type="ARBA" id="ARBA00010617"/>
    </source>
</evidence>
<keyword evidence="6" id="KW-1185">Reference proteome</keyword>
<dbReference type="Gene3D" id="1.10.630.10">
    <property type="entry name" value="Cytochrome P450"/>
    <property type="match status" value="1"/>
</dbReference>
<dbReference type="GO" id="GO:0004497">
    <property type="term" value="F:monooxygenase activity"/>
    <property type="evidence" value="ECO:0007669"/>
    <property type="project" value="UniProtKB-KW"/>
</dbReference>
<reference evidence="5 6" key="1">
    <citation type="journal article" date="2007" name="Nature">
        <title>Evolution of genes and genomes on the Drosophila phylogeny.</title>
        <authorList>
            <consortium name="Drosophila 12 Genomes Consortium"/>
            <person name="Clark A.G."/>
            <person name="Eisen M.B."/>
            <person name="Smith D.R."/>
            <person name="Bergman C.M."/>
            <person name="Oliver B."/>
            <person name="Markow T.A."/>
            <person name="Kaufman T.C."/>
            <person name="Kellis M."/>
            <person name="Gelbart W."/>
            <person name="Iyer V.N."/>
            <person name="Pollard D.A."/>
            <person name="Sackton T.B."/>
            <person name="Larracuente A.M."/>
            <person name="Singh N.D."/>
            <person name="Abad J.P."/>
            <person name="Abt D.N."/>
            <person name="Adryan B."/>
            <person name="Aguade M."/>
            <person name="Akashi H."/>
            <person name="Anderson W.W."/>
            <person name="Aquadro C.F."/>
            <person name="Ardell D.H."/>
            <person name="Arguello R."/>
            <person name="Artieri C.G."/>
            <person name="Barbash D.A."/>
            <person name="Barker D."/>
            <person name="Barsanti P."/>
            <person name="Batterham P."/>
            <person name="Batzoglou S."/>
            <person name="Begun D."/>
            <person name="Bhutkar A."/>
            <person name="Blanco E."/>
            <person name="Bosak S.A."/>
            <person name="Bradley R.K."/>
            <person name="Brand A.D."/>
            <person name="Brent M.R."/>
            <person name="Brooks A.N."/>
            <person name="Brown R.H."/>
            <person name="Butlin R.K."/>
            <person name="Caggese C."/>
            <person name="Calvi B.R."/>
            <person name="Bernardo de Carvalho A."/>
            <person name="Caspi A."/>
            <person name="Castrezana S."/>
            <person name="Celniker S.E."/>
            <person name="Chang J.L."/>
            <person name="Chapple C."/>
            <person name="Chatterji S."/>
            <person name="Chinwalla A."/>
            <person name="Civetta A."/>
            <person name="Clifton S.W."/>
            <person name="Comeron J.M."/>
            <person name="Costello J.C."/>
            <person name="Coyne J.A."/>
            <person name="Daub J."/>
            <person name="David R.G."/>
            <person name="Delcher A.L."/>
            <person name="Delehaunty K."/>
            <person name="Do C.B."/>
            <person name="Ebling H."/>
            <person name="Edwards K."/>
            <person name="Eickbush T."/>
            <person name="Evans J.D."/>
            <person name="Filipski A."/>
            <person name="Findeiss S."/>
            <person name="Freyhult E."/>
            <person name="Fulton L."/>
            <person name="Fulton R."/>
            <person name="Garcia A.C."/>
            <person name="Gardiner A."/>
            <person name="Garfield D.A."/>
            <person name="Garvin B.E."/>
            <person name="Gibson G."/>
            <person name="Gilbert D."/>
            <person name="Gnerre S."/>
            <person name="Godfrey J."/>
            <person name="Good R."/>
            <person name="Gotea V."/>
            <person name="Gravely B."/>
            <person name="Greenberg A.J."/>
            <person name="Griffiths-Jones S."/>
            <person name="Gross S."/>
            <person name="Guigo R."/>
            <person name="Gustafson E.A."/>
            <person name="Haerty W."/>
            <person name="Hahn M.W."/>
            <person name="Halligan D.L."/>
            <person name="Halpern A.L."/>
            <person name="Halter G.M."/>
            <person name="Han M.V."/>
            <person name="Heger A."/>
            <person name="Hillier L."/>
            <person name="Hinrichs A.S."/>
            <person name="Holmes I."/>
            <person name="Hoskins R.A."/>
            <person name="Hubisz M.J."/>
            <person name="Hultmark D."/>
            <person name="Huntley M.A."/>
            <person name="Jaffe D.B."/>
            <person name="Jagadeeshan S."/>
            <person name="Jeck W.R."/>
            <person name="Johnson J."/>
            <person name="Jones C.D."/>
            <person name="Jordan W.C."/>
            <person name="Karpen G.H."/>
            <person name="Kataoka E."/>
            <person name="Keightley P.D."/>
            <person name="Kheradpour P."/>
            <person name="Kirkness E.F."/>
            <person name="Koerich L.B."/>
            <person name="Kristiansen K."/>
            <person name="Kudrna D."/>
            <person name="Kulathinal R.J."/>
            <person name="Kumar S."/>
            <person name="Kwok R."/>
            <person name="Lander E."/>
            <person name="Langley C.H."/>
            <person name="Lapoint R."/>
            <person name="Lazzaro B.P."/>
            <person name="Lee S.J."/>
            <person name="Levesque L."/>
            <person name="Li R."/>
            <person name="Lin C.F."/>
            <person name="Lin M.F."/>
            <person name="Lindblad-Toh K."/>
            <person name="Llopart A."/>
            <person name="Long M."/>
            <person name="Low L."/>
            <person name="Lozovsky E."/>
            <person name="Lu J."/>
            <person name="Luo M."/>
            <person name="Machado C.A."/>
            <person name="Makalowski W."/>
            <person name="Marzo M."/>
            <person name="Matsuda M."/>
            <person name="Matzkin L."/>
            <person name="McAllister B."/>
            <person name="McBride C.S."/>
            <person name="McKernan B."/>
            <person name="McKernan K."/>
            <person name="Mendez-Lago M."/>
            <person name="Minx P."/>
            <person name="Mollenhauer M.U."/>
            <person name="Montooth K."/>
            <person name="Mount S.M."/>
            <person name="Mu X."/>
            <person name="Myers E."/>
            <person name="Negre B."/>
            <person name="Newfeld S."/>
            <person name="Nielsen R."/>
            <person name="Noor M.A."/>
            <person name="O'Grady P."/>
            <person name="Pachter L."/>
            <person name="Papaceit M."/>
            <person name="Parisi M.J."/>
            <person name="Parisi M."/>
            <person name="Parts L."/>
            <person name="Pedersen J.S."/>
            <person name="Pesole G."/>
            <person name="Phillippy A.M."/>
            <person name="Ponting C.P."/>
            <person name="Pop M."/>
            <person name="Porcelli D."/>
            <person name="Powell J.R."/>
            <person name="Prohaska S."/>
            <person name="Pruitt K."/>
            <person name="Puig M."/>
            <person name="Quesneville H."/>
            <person name="Ram K.R."/>
            <person name="Rand D."/>
            <person name="Rasmussen M.D."/>
            <person name="Reed L.K."/>
            <person name="Reenan R."/>
            <person name="Reily A."/>
            <person name="Remington K.A."/>
            <person name="Rieger T.T."/>
            <person name="Ritchie M.G."/>
            <person name="Robin C."/>
            <person name="Rogers Y.H."/>
            <person name="Rohde C."/>
            <person name="Rozas J."/>
            <person name="Rubenfield M.J."/>
            <person name="Ruiz A."/>
            <person name="Russo S."/>
            <person name="Salzberg S.L."/>
            <person name="Sanchez-Gracia A."/>
            <person name="Saranga D.J."/>
            <person name="Sato H."/>
            <person name="Schaeffer S.W."/>
            <person name="Schatz M.C."/>
            <person name="Schlenke T."/>
            <person name="Schwartz R."/>
            <person name="Segarra C."/>
            <person name="Singh R.S."/>
            <person name="Sirot L."/>
            <person name="Sirota M."/>
            <person name="Sisneros N.B."/>
            <person name="Smith C.D."/>
            <person name="Smith T.F."/>
            <person name="Spieth J."/>
            <person name="Stage D.E."/>
            <person name="Stark A."/>
            <person name="Stephan W."/>
            <person name="Strausberg R.L."/>
            <person name="Strempel S."/>
            <person name="Sturgill D."/>
            <person name="Sutton G."/>
            <person name="Sutton G.G."/>
            <person name="Tao W."/>
            <person name="Teichmann S."/>
            <person name="Tobari Y.N."/>
            <person name="Tomimura Y."/>
            <person name="Tsolas J.M."/>
            <person name="Valente V.L."/>
            <person name="Venter E."/>
            <person name="Venter J.C."/>
            <person name="Vicario S."/>
            <person name="Vieira F.G."/>
            <person name="Vilella A.J."/>
            <person name="Villasante A."/>
            <person name="Walenz B."/>
            <person name="Wang J."/>
            <person name="Wasserman M."/>
            <person name="Watts T."/>
            <person name="Wilson D."/>
            <person name="Wilson R.K."/>
            <person name="Wing R.A."/>
            <person name="Wolfner M.F."/>
            <person name="Wong A."/>
            <person name="Wong G.K."/>
            <person name="Wu C.I."/>
            <person name="Wu G."/>
            <person name="Yamamoto D."/>
            <person name="Yang H.P."/>
            <person name="Yang S.P."/>
            <person name="Yorke J.A."/>
            <person name="Yoshida K."/>
            <person name="Zdobnov E."/>
            <person name="Zhang P."/>
            <person name="Zhang Y."/>
            <person name="Zimin A.V."/>
            <person name="Baldwin J."/>
            <person name="Abdouelleil A."/>
            <person name="Abdulkadir J."/>
            <person name="Abebe A."/>
            <person name="Abera B."/>
            <person name="Abreu J."/>
            <person name="Acer S.C."/>
            <person name="Aftuck L."/>
            <person name="Alexander A."/>
            <person name="An P."/>
            <person name="Anderson E."/>
            <person name="Anderson S."/>
            <person name="Arachi H."/>
            <person name="Azer M."/>
            <person name="Bachantsang P."/>
            <person name="Barry A."/>
            <person name="Bayul T."/>
            <person name="Berlin A."/>
            <person name="Bessette D."/>
            <person name="Bloom T."/>
            <person name="Blye J."/>
            <person name="Boguslavskiy L."/>
            <person name="Bonnet C."/>
            <person name="Boukhgalter B."/>
            <person name="Bourzgui I."/>
            <person name="Brown A."/>
            <person name="Cahill P."/>
            <person name="Channer S."/>
            <person name="Cheshatsang Y."/>
            <person name="Chuda L."/>
            <person name="Citroen M."/>
            <person name="Collymore A."/>
            <person name="Cooke P."/>
            <person name="Costello M."/>
            <person name="D'Aco K."/>
            <person name="Daza R."/>
            <person name="De Haan G."/>
            <person name="DeGray S."/>
            <person name="DeMaso C."/>
            <person name="Dhargay N."/>
            <person name="Dooley K."/>
            <person name="Dooley E."/>
            <person name="Doricent M."/>
            <person name="Dorje P."/>
            <person name="Dorjee K."/>
            <person name="Dupes A."/>
            <person name="Elong R."/>
            <person name="Falk J."/>
            <person name="Farina A."/>
            <person name="Faro S."/>
            <person name="Ferguson D."/>
            <person name="Fisher S."/>
            <person name="Foley C.D."/>
            <person name="Franke A."/>
            <person name="Friedrich D."/>
            <person name="Gadbois L."/>
            <person name="Gearin G."/>
            <person name="Gearin C.R."/>
            <person name="Giannoukos G."/>
            <person name="Goode T."/>
            <person name="Graham J."/>
            <person name="Grandbois E."/>
            <person name="Grewal S."/>
            <person name="Gyaltsen K."/>
            <person name="Hafez N."/>
            <person name="Hagos B."/>
            <person name="Hall J."/>
            <person name="Henson C."/>
            <person name="Hollinger A."/>
            <person name="Honan T."/>
            <person name="Huard M.D."/>
            <person name="Hughes L."/>
            <person name="Hurhula B."/>
            <person name="Husby M.E."/>
            <person name="Kamat A."/>
            <person name="Kanga B."/>
            <person name="Kashin S."/>
            <person name="Khazanovich D."/>
            <person name="Kisner P."/>
            <person name="Lance K."/>
            <person name="Lara M."/>
            <person name="Lee W."/>
            <person name="Lennon N."/>
            <person name="Letendre F."/>
            <person name="LeVine R."/>
            <person name="Lipovsky A."/>
            <person name="Liu X."/>
            <person name="Liu J."/>
            <person name="Liu S."/>
            <person name="Lokyitsang T."/>
            <person name="Lokyitsang Y."/>
            <person name="Lubonja R."/>
            <person name="Lui A."/>
            <person name="MacDonald P."/>
            <person name="Magnisalis V."/>
            <person name="Maru K."/>
            <person name="Matthews C."/>
            <person name="McCusker W."/>
            <person name="McDonough S."/>
            <person name="Mehta T."/>
            <person name="Meldrim J."/>
            <person name="Meneus L."/>
            <person name="Mihai O."/>
            <person name="Mihalev A."/>
            <person name="Mihova T."/>
            <person name="Mittelman R."/>
            <person name="Mlenga V."/>
            <person name="Montmayeur A."/>
            <person name="Mulrain L."/>
            <person name="Navidi A."/>
            <person name="Naylor J."/>
            <person name="Negash T."/>
            <person name="Nguyen T."/>
            <person name="Nguyen N."/>
            <person name="Nicol R."/>
            <person name="Norbu C."/>
            <person name="Norbu N."/>
            <person name="Novod N."/>
            <person name="O'Neill B."/>
            <person name="Osman S."/>
            <person name="Markiewicz E."/>
            <person name="Oyono O.L."/>
            <person name="Patti C."/>
            <person name="Phunkhang P."/>
            <person name="Pierre F."/>
            <person name="Priest M."/>
            <person name="Raghuraman S."/>
            <person name="Rege F."/>
            <person name="Reyes R."/>
            <person name="Rise C."/>
            <person name="Rogov P."/>
            <person name="Ross K."/>
            <person name="Ryan E."/>
            <person name="Settipalli S."/>
            <person name="Shea T."/>
            <person name="Sherpa N."/>
            <person name="Shi L."/>
            <person name="Shih D."/>
            <person name="Sparrow T."/>
            <person name="Spaulding J."/>
            <person name="Stalker J."/>
            <person name="Stange-Thomann N."/>
            <person name="Stavropoulos S."/>
            <person name="Stone C."/>
            <person name="Strader C."/>
            <person name="Tesfaye S."/>
            <person name="Thomson T."/>
            <person name="Thoulutsang Y."/>
            <person name="Thoulutsang D."/>
            <person name="Topham K."/>
            <person name="Topping I."/>
            <person name="Tsamla T."/>
            <person name="Vassiliev H."/>
            <person name="Vo A."/>
            <person name="Wangchuk T."/>
            <person name="Wangdi T."/>
            <person name="Weiand M."/>
            <person name="Wilkinson J."/>
            <person name="Wilson A."/>
            <person name="Yadav S."/>
            <person name="Young G."/>
            <person name="Yu Q."/>
            <person name="Zembek L."/>
            <person name="Zhong D."/>
            <person name="Zimmer A."/>
            <person name="Zwirko Z."/>
            <person name="Jaffe D.B."/>
            <person name="Alvarez P."/>
            <person name="Brockman W."/>
            <person name="Butler J."/>
            <person name="Chin C."/>
            <person name="Gnerre S."/>
            <person name="Grabherr M."/>
            <person name="Kleber M."/>
            <person name="Mauceli E."/>
            <person name="MacCallum I."/>
        </authorList>
    </citation>
    <scope>NUCLEOTIDE SEQUENCE [LARGE SCALE GENOMIC DNA]</scope>
    <source>
        <strain evidence="6">MSH-3 / Tucson 14011-0111.49</strain>
    </source>
</reference>
<dbReference type="eggNOG" id="KOG0156">
    <property type="taxonomic scope" value="Eukaryota"/>
</dbReference>
<evidence type="ECO:0000256" key="4">
    <source>
        <dbReference type="ARBA" id="ARBA00023136"/>
    </source>
</evidence>
<dbReference type="GO" id="GO:0020037">
    <property type="term" value="F:heme binding"/>
    <property type="evidence" value="ECO:0007669"/>
    <property type="project" value="InterPro"/>
</dbReference>
<dbReference type="GO" id="GO:0016705">
    <property type="term" value="F:oxidoreductase activity, acting on paired donors, with incorporation or reduction of molecular oxygen"/>
    <property type="evidence" value="ECO:0007669"/>
    <property type="project" value="InterPro"/>
</dbReference>
<evidence type="ECO:0000256" key="1">
    <source>
        <dbReference type="ARBA" id="ARBA00004370"/>
    </source>
</evidence>